<feature type="region of interest" description="Disordered" evidence="1">
    <location>
        <begin position="1"/>
        <end position="23"/>
    </location>
</feature>
<name>A0A0K1E5R6_CHOCO</name>
<evidence type="ECO:0000313" key="3">
    <source>
        <dbReference type="Proteomes" id="UP000067626"/>
    </source>
</evidence>
<protein>
    <submittedName>
        <fullName evidence="2">Uncharacterized protein</fullName>
    </submittedName>
</protein>
<sequence length="328" mass="34616">MPSPVAFAATPPGHQGPPPPRLAAPPAVRPIEVRVALSSVAAGTLSEVRLRRLLDIELTDTAQVAATATGPLDEHAAYVWIERPTEARLEIQVRIDARPVVRRGISISGLTADVAARLVAITTSEMIRAEIRRARAPRRAVTPRAPTAEELELAARDHDALSLGAGPHAAWLPASSTLLAGPGLAVGLRRSRVEQVLFARWLASPVGDSTMRWLEAGLAADYRIWIHPALRITLGASAAAASVRLSNVTAVDDLPGEQDTWSARAGAQISVDTRIGGPLWLGMHLEPGAVLRAVPFRNAAGNRDEIAGAWLGLGFSLTAEAVSSGSTR</sequence>
<dbReference type="KEGG" id="ccro:CMC5_001440"/>
<evidence type="ECO:0000313" key="2">
    <source>
        <dbReference type="EMBL" id="AKT36032.1"/>
    </source>
</evidence>
<accession>A0A0K1E5R6</accession>
<keyword evidence="3" id="KW-1185">Reference proteome</keyword>
<feature type="compositionally biased region" description="Pro residues" evidence="1">
    <location>
        <begin position="14"/>
        <end position="23"/>
    </location>
</feature>
<dbReference type="AlphaFoldDB" id="A0A0K1E5R6"/>
<dbReference type="Proteomes" id="UP000067626">
    <property type="component" value="Chromosome"/>
</dbReference>
<dbReference type="STRING" id="52.CMC5_001440"/>
<organism evidence="2 3">
    <name type="scientific">Chondromyces crocatus</name>
    <dbReference type="NCBI Taxonomy" id="52"/>
    <lineage>
        <taxon>Bacteria</taxon>
        <taxon>Pseudomonadati</taxon>
        <taxon>Myxococcota</taxon>
        <taxon>Polyangia</taxon>
        <taxon>Polyangiales</taxon>
        <taxon>Polyangiaceae</taxon>
        <taxon>Chondromyces</taxon>
    </lineage>
</organism>
<dbReference type="EMBL" id="CP012159">
    <property type="protein sequence ID" value="AKT36032.1"/>
    <property type="molecule type" value="Genomic_DNA"/>
</dbReference>
<gene>
    <name evidence="2" type="ORF">CMC5_001440</name>
</gene>
<evidence type="ECO:0000256" key="1">
    <source>
        <dbReference type="SAM" id="MobiDB-lite"/>
    </source>
</evidence>
<proteinExistence type="predicted"/>
<reference evidence="2 3" key="1">
    <citation type="submission" date="2015-07" db="EMBL/GenBank/DDBJ databases">
        <title>Genome analysis of myxobacterium Chondromyces crocatus Cm c5 reveals a high potential for natural compound synthesis and the genetic basis for the loss of fruiting body formation.</title>
        <authorList>
            <person name="Zaburannyi N."/>
            <person name="Bunk B."/>
            <person name="Maier J."/>
            <person name="Overmann J."/>
            <person name="Mueller R."/>
        </authorList>
    </citation>
    <scope>NUCLEOTIDE SEQUENCE [LARGE SCALE GENOMIC DNA]</scope>
    <source>
        <strain evidence="2 3">Cm c5</strain>
    </source>
</reference>